<dbReference type="InterPro" id="IPR018556">
    <property type="entry name" value="SPIN90/Ldb17_LRD"/>
</dbReference>
<organism evidence="2 3">
    <name type="scientific">Rotaria socialis</name>
    <dbReference type="NCBI Taxonomy" id="392032"/>
    <lineage>
        <taxon>Eukaryota</taxon>
        <taxon>Metazoa</taxon>
        <taxon>Spiralia</taxon>
        <taxon>Gnathifera</taxon>
        <taxon>Rotifera</taxon>
        <taxon>Eurotatoria</taxon>
        <taxon>Bdelloidea</taxon>
        <taxon>Philodinida</taxon>
        <taxon>Philodinidae</taxon>
        <taxon>Rotaria</taxon>
    </lineage>
</organism>
<accession>A0A817TWE7</accession>
<dbReference type="Proteomes" id="UP000663825">
    <property type="component" value="Unassembled WGS sequence"/>
</dbReference>
<reference evidence="2" key="1">
    <citation type="submission" date="2021-02" db="EMBL/GenBank/DDBJ databases">
        <authorList>
            <person name="Nowell W R."/>
        </authorList>
    </citation>
    <scope>NUCLEOTIDE SEQUENCE</scope>
</reference>
<dbReference type="AlphaFoldDB" id="A0A817TWE7"/>
<dbReference type="GO" id="GO:0071933">
    <property type="term" value="F:Arp2/3 complex binding"/>
    <property type="evidence" value="ECO:0007669"/>
    <property type="project" value="TreeGrafter"/>
</dbReference>
<dbReference type="GO" id="GO:0006897">
    <property type="term" value="P:endocytosis"/>
    <property type="evidence" value="ECO:0007669"/>
    <property type="project" value="TreeGrafter"/>
</dbReference>
<proteinExistence type="predicted"/>
<comment type="caution">
    <text evidence="2">The sequence shown here is derived from an EMBL/GenBank/DDBJ whole genome shotgun (WGS) entry which is preliminary data.</text>
</comment>
<feature type="domain" description="SPIN90/Ldb17 leucine-rich" evidence="1">
    <location>
        <begin position="8"/>
        <end position="102"/>
    </location>
</feature>
<sequence length="151" mass="17576">MLTLLAVNEQLSCRELIERLILLFNRSVDPIECKTTNSIMKFFSDLFADQAATSDAVLYDSDRRLIVEIISRELSDRATTDESTTAYLSLLELILRSQSITSETCPRIDELQTVFRAHLYAENCLKKNRFIINDILRQHYWLSTNDMPFYL</sequence>
<dbReference type="Pfam" id="PF09431">
    <property type="entry name" value="SPIN90_LRD"/>
    <property type="match status" value="1"/>
</dbReference>
<evidence type="ECO:0000313" key="3">
    <source>
        <dbReference type="Proteomes" id="UP000663825"/>
    </source>
</evidence>
<evidence type="ECO:0000313" key="2">
    <source>
        <dbReference type="EMBL" id="CAF3323749.1"/>
    </source>
</evidence>
<dbReference type="InterPro" id="IPR030125">
    <property type="entry name" value="SPIN90/Ldb17"/>
</dbReference>
<evidence type="ECO:0000259" key="1">
    <source>
        <dbReference type="Pfam" id="PF09431"/>
    </source>
</evidence>
<protein>
    <recommendedName>
        <fullName evidence="1">SPIN90/Ldb17 leucine-rich domain-containing protein</fullName>
    </recommendedName>
</protein>
<dbReference type="PANTHER" id="PTHR13357:SF1">
    <property type="entry name" value="NCK-INTERACTING PROTEIN WITH SH3 DOMAIN"/>
    <property type="match status" value="1"/>
</dbReference>
<dbReference type="OrthoDB" id="445362at2759"/>
<name>A0A817TWE7_9BILA</name>
<gene>
    <name evidence="2" type="ORF">TIS948_LOCUS20457</name>
</gene>
<dbReference type="EMBL" id="CAJNXB010003555">
    <property type="protein sequence ID" value="CAF3323749.1"/>
    <property type="molecule type" value="Genomic_DNA"/>
</dbReference>
<dbReference type="PANTHER" id="PTHR13357">
    <property type="entry name" value="SH3 ADAPTER PROTEIN SPIN90 NCK INTERACTING PROTEIN WITH SH3 DOMAIN"/>
    <property type="match status" value="1"/>
</dbReference>